<feature type="compositionally biased region" description="Polar residues" evidence="5">
    <location>
        <begin position="40"/>
        <end position="51"/>
    </location>
</feature>
<dbReference type="FunFam" id="4.10.280.10:FF:000004">
    <property type="entry name" value="Basic helix-loop-helix transcription factor"/>
    <property type="match status" value="1"/>
</dbReference>
<name>A0A6A1WFK3_9ROSI</name>
<dbReference type="Pfam" id="PF00010">
    <property type="entry name" value="HLH"/>
    <property type="match status" value="1"/>
</dbReference>
<evidence type="ECO:0000256" key="4">
    <source>
        <dbReference type="ARBA" id="ARBA00023242"/>
    </source>
</evidence>
<dbReference type="GO" id="GO:0003700">
    <property type="term" value="F:DNA-binding transcription factor activity"/>
    <property type="evidence" value="ECO:0007669"/>
    <property type="project" value="InterPro"/>
</dbReference>
<evidence type="ECO:0000259" key="6">
    <source>
        <dbReference type="PROSITE" id="PS50888"/>
    </source>
</evidence>
<feature type="compositionally biased region" description="Polar residues" evidence="5">
    <location>
        <begin position="291"/>
        <end position="303"/>
    </location>
</feature>
<evidence type="ECO:0000256" key="5">
    <source>
        <dbReference type="SAM" id="MobiDB-lite"/>
    </source>
</evidence>
<keyword evidence="3" id="KW-0804">Transcription</keyword>
<dbReference type="GO" id="GO:0046983">
    <property type="term" value="F:protein dimerization activity"/>
    <property type="evidence" value="ECO:0007669"/>
    <property type="project" value="InterPro"/>
</dbReference>
<evidence type="ECO:0000313" key="8">
    <source>
        <dbReference type="Proteomes" id="UP000516437"/>
    </source>
</evidence>
<proteinExistence type="predicted"/>
<dbReference type="Proteomes" id="UP000516437">
    <property type="component" value="Chromosome 2"/>
</dbReference>
<comment type="caution">
    <text evidence="7">The sequence shown here is derived from an EMBL/GenBank/DDBJ whole genome shotgun (WGS) entry which is preliminary data.</text>
</comment>
<dbReference type="CDD" id="cd11445">
    <property type="entry name" value="bHLH_AtPIF_like"/>
    <property type="match status" value="1"/>
</dbReference>
<reference evidence="7 8" key="1">
    <citation type="journal article" date="2019" name="Plant Biotechnol. J.">
        <title>The red bayberry genome and genetic basis of sex determination.</title>
        <authorList>
            <person name="Jia H.M."/>
            <person name="Jia H.J."/>
            <person name="Cai Q.L."/>
            <person name="Wang Y."/>
            <person name="Zhao H.B."/>
            <person name="Yang W.F."/>
            <person name="Wang G.Y."/>
            <person name="Li Y.H."/>
            <person name="Zhan D.L."/>
            <person name="Shen Y.T."/>
            <person name="Niu Q.F."/>
            <person name="Chang L."/>
            <person name="Qiu J."/>
            <person name="Zhao L."/>
            <person name="Xie H.B."/>
            <person name="Fu W.Y."/>
            <person name="Jin J."/>
            <person name="Li X.W."/>
            <person name="Jiao Y."/>
            <person name="Zhou C.C."/>
            <person name="Tu T."/>
            <person name="Chai C.Y."/>
            <person name="Gao J.L."/>
            <person name="Fan L.J."/>
            <person name="van de Weg E."/>
            <person name="Wang J.Y."/>
            <person name="Gao Z.S."/>
        </authorList>
    </citation>
    <scope>NUCLEOTIDE SEQUENCE [LARGE SCALE GENOMIC DNA]</scope>
    <source>
        <tissue evidence="7">Leaves</tissue>
    </source>
</reference>
<dbReference type="InterPro" id="IPR044273">
    <property type="entry name" value="PIF3-like"/>
</dbReference>
<sequence>MASRSLASMSRDEFMELVWENGQILMRGRSGTTKKGDACTGNSLYPTSNARAESGGNMRSKGARLESVYSTLNGTAFSDPLGRRDSALNPLSELYQLNLEDNTSKRLHPAGSHIFLEPDNFRPRNGSKFVGGIPQLTTSSSSLLEPSSLQFQASAALTRPSQSSIKTPLSMGGYHRSTLPEHESNPDKRTATVNSSYLRSAAHLKPNSQNSSVTQPMSSPVLTRVQELKDRGRNPLESTVIAPACGSKGATGLQNQPGAKLIPPVVAKTKESHNDEVCQTIGKHTSRRQLPGQSSSLVANTPSGKPDIIKLPEPTVSSSSVRSLGASNDPAYSLRRTYEDTEESGYPRQGIRRNVEEPQSIPKQAAPARNATGGKRSRIAEVHSLSERRRRDKINKRMRILKDLIPNCKKVDKASMLDEAIEYLKTLQLQLQIMSMRNGVCMPPMMLPTVMQHINAPHLTHFSPMGAGMGMRMGTAMGCSPPQFPTSQVGATALPGITGTGFHMLGFPGQTFPLSISHSNFIPSLGRPSAQSFVAPGISGPSPMGEHLGVDPRTGSMDYTQNISSEIMKHTTTEPSKVQTSGDSLMVNIHTRMTRVIEFCSIFQNDPKDTGHLTTSNPGPVILDKENTYLQSSGQNERIWNMEVLKYPTKGFAATSKSFTPVTTSQESNFPSHINYDE</sequence>
<keyword evidence="2" id="KW-0805">Transcription regulation</keyword>
<dbReference type="GO" id="GO:0010017">
    <property type="term" value="P:red or far-red light signaling pathway"/>
    <property type="evidence" value="ECO:0007669"/>
    <property type="project" value="UniProtKB-ARBA"/>
</dbReference>
<protein>
    <submittedName>
        <fullName evidence="7">Transcription factor PIL1</fullName>
    </submittedName>
</protein>
<dbReference type="InterPro" id="IPR036638">
    <property type="entry name" value="HLH_DNA-bd_sf"/>
</dbReference>
<feature type="compositionally biased region" description="Polar residues" evidence="5">
    <location>
        <begin position="155"/>
        <end position="167"/>
    </location>
</feature>
<keyword evidence="4" id="KW-0539">Nucleus</keyword>
<feature type="compositionally biased region" description="Basic and acidic residues" evidence="5">
    <location>
        <begin position="178"/>
        <end position="189"/>
    </location>
</feature>
<feature type="region of interest" description="Disordered" evidence="5">
    <location>
        <begin position="282"/>
        <end position="377"/>
    </location>
</feature>
<dbReference type="InterPro" id="IPR011598">
    <property type="entry name" value="bHLH_dom"/>
</dbReference>
<dbReference type="AlphaFoldDB" id="A0A6A1WFK3"/>
<dbReference type="SMART" id="SM00353">
    <property type="entry name" value="HLH"/>
    <property type="match status" value="1"/>
</dbReference>
<evidence type="ECO:0000256" key="1">
    <source>
        <dbReference type="ARBA" id="ARBA00004123"/>
    </source>
</evidence>
<evidence type="ECO:0000256" key="2">
    <source>
        <dbReference type="ARBA" id="ARBA00023015"/>
    </source>
</evidence>
<dbReference type="PROSITE" id="PS50888">
    <property type="entry name" value="BHLH"/>
    <property type="match status" value="1"/>
</dbReference>
<organism evidence="7 8">
    <name type="scientific">Morella rubra</name>
    <name type="common">Chinese bayberry</name>
    <dbReference type="NCBI Taxonomy" id="262757"/>
    <lineage>
        <taxon>Eukaryota</taxon>
        <taxon>Viridiplantae</taxon>
        <taxon>Streptophyta</taxon>
        <taxon>Embryophyta</taxon>
        <taxon>Tracheophyta</taxon>
        <taxon>Spermatophyta</taxon>
        <taxon>Magnoliopsida</taxon>
        <taxon>eudicotyledons</taxon>
        <taxon>Gunneridae</taxon>
        <taxon>Pentapetalae</taxon>
        <taxon>rosids</taxon>
        <taxon>fabids</taxon>
        <taxon>Fagales</taxon>
        <taxon>Myricaceae</taxon>
        <taxon>Morella</taxon>
    </lineage>
</organism>
<dbReference type="OrthoDB" id="690068at2759"/>
<keyword evidence="8" id="KW-1185">Reference proteome</keyword>
<dbReference type="SUPFAM" id="SSF47459">
    <property type="entry name" value="HLH, helix-loop-helix DNA-binding domain"/>
    <property type="match status" value="1"/>
</dbReference>
<feature type="domain" description="BHLH" evidence="6">
    <location>
        <begin position="378"/>
        <end position="427"/>
    </location>
</feature>
<dbReference type="GO" id="GO:0005634">
    <property type="term" value="C:nucleus"/>
    <property type="evidence" value="ECO:0007669"/>
    <property type="project" value="UniProtKB-SubCell"/>
</dbReference>
<dbReference type="Gene3D" id="4.10.280.10">
    <property type="entry name" value="Helix-loop-helix DNA-binding domain"/>
    <property type="match status" value="1"/>
</dbReference>
<accession>A0A6A1WFK3</accession>
<dbReference type="InterPro" id="IPR047265">
    <property type="entry name" value="PIF1-like_bHLH"/>
</dbReference>
<gene>
    <name evidence="7" type="ORF">CJ030_MR2G021721</name>
</gene>
<dbReference type="EMBL" id="RXIC02000020">
    <property type="protein sequence ID" value="KAB1224089.1"/>
    <property type="molecule type" value="Genomic_DNA"/>
</dbReference>
<dbReference type="PANTHER" id="PTHR46807">
    <property type="entry name" value="TRANSCRIPTION FACTOR PIF3"/>
    <property type="match status" value="1"/>
</dbReference>
<evidence type="ECO:0000313" key="7">
    <source>
        <dbReference type="EMBL" id="KAB1224089.1"/>
    </source>
</evidence>
<comment type="subcellular location">
    <subcellularLocation>
        <location evidence="1">Nucleus</location>
    </subcellularLocation>
</comment>
<dbReference type="PANTHER" id="PTHR46807:SF3">
    <property type="entry name" value="BHLH DOMAIN-CONTAINING PROTEIN"/>
    <property type="match status" value="1"/>
</dbReference>
<evidence type="ECO:0000256" key="3">
    <source>
        <dbReference type="ARBA" id="ARBA00023163"/>
    </source>
</evidence>
<feature type="region of interest" description="Disordered" evidence="5">
    <location>
        <begin position="155"/>
        <end position="189"/>
    </location>
</feature>
<feature type="region of interest" description="Disordered" evidence="5">
    <location>
        <begin position="29"/>
        <end position="58"/>
    </location>
</feature>